<dbReference type="InterPro" id="IPR027417">
    <property type="entry name" value="P-loop_NTPase"/>
</dbReference>
<keyword evidence="2" id="KW-1185">Reference proteome</keyword>
<evidence type="ECO:0000313" key="2">
    <source>
        <dbReference type="Proteomes" id="UP001226720"/>
    </source>
</evidence>
<reference evidence="1" key="1">
    <citation type="submission" date="2023-07" db="EMBL/GenBank/DDBJ databases">
        <title>Genomic Encyclopedia of Type Strains, Phase IV (KMG-IV): sequencing the most valuable type-strain genomes for metagenomic binning, comparative biology and taxonomic classification.</title>
        <authorList>
            <person name="Goeker M."/>
        </authorList>
    </citation>
    <scope>NUCLEOTIDE SEQUENCE [LARGE SCALE GENOMIC DNA]</scope>
    <source>
        <strain evidence="1">JSM 076093</strain>
    </source>
</reference>
<accession>A0ABU0JXK8</accession>
<gene>
    <name evidence="1" type="ORF">QO000_000767</name>
</gene>
<sequence length="178" mass="21034">MKRILVMGISAGAGKSTFARKLGDLLQINVHHLDTLFWKPGWKESSVDEFRSSLEEIVTSPTWIIEGNYSNTYDIRATHADTIIYLEVPRLVCLYRVLKRWLTHLGQTRPDMAEGCKEKMELSFLKFIWTTYYPRKEKMYKRFEQFQLTGQNKTVIKLKNKAQIHDFLHELERKHTIL</sequence>
<dbReference type="SUPFAM" id="SSF52540">
    <property type="entry name" value="P-loop containing nucleoside triphosphate hydrolases"/>
    <property type="match status" value="1"/>
</dbReference>
<name>A0ABU0JXK8_9BACL</name>
<dbReference type="PANTHER" id="PTHR37816">
    <property type="entry name" value="YALI0E33011P"/>
    <property type="match status" value="1"/>
</dbReference>
<dbReference type="RefSeq" id="WP_301550739.1">
    <property type="nucleotide sequence ID" value="NZ_JAQRMZ010000002.1"/>
</dbReference>
<dbReference type="InterPro" id="IPR052922">
    <property type="entry name" value="Cytidylate_Kinase-2"/>
</dbReference>
<protein>
    <submittedName>
        <fullName evidence="1">Adenylate kinase family enzyme</fullName>
    </submittedName>
</protein>
<dbReference type="GeneID" id="301326037"/>
<proteinExistence type="predicted"/>
<dbReference type="CDD" id="cd02019">
    <property type="entry name" value="NK"/>
    <property type="match status" value="1"/>
</dbReference>
<dbReference type="PANTHER" id="PTHR37816:SF3">
    <property type="entry name" value="MODULATES DNA TOPOLOGY"/>
    <property type="match status" value="1"/>
</dbReference>
<dbReference type="Proteomes" id="UP001226720">
    <property type="component" value="Unassembled WGS sequence"/>
</dbReference>
<dbReference type="GO" id="GO:0016301">
    <property type="term" value="F:kinase activity"/>
    <property type="evidence" value="ECO:0007669"/>
    <property type="project" value="UniProtKB-KW"/>
</dbReference>
<keyword evidence="1" id="KW-0418">Kinase</keyword>
<organism evidence="1 2">
    <name type="scientific">Guptibacillus hwajinpoensis</name>
    <dbReference type="NCBI Taxonomy" id="208199"/>
    <lineage>
        <taxon>Bacteria</taxon>
        <taxon>Bacillati</taxon>
        <taxon>Bacillota</taxon>
        <taxon>Bacilli</taxon>
        <taxon>Bacillales</taxon>
        <taxon>Guptibacillaceae</taxon>
        <taxon>Guptibacillus</taxon>
    </lineage>
</organism>
<dbReference type="Gene3D" id="3.40.50.300">
    <property type="entry name" value="P-loop containing nucleotide triphosphate hydrolases"/>
    <property type="match status" value="1"/>
</dbReference>
<keyword evidence="1" id="KW-0808">Transferase</keyword>
<dbReference type="EMBL" id="JAUSWM010000001">
    <property type="protein sequence ID" value="MDQ0481814.1"/>
    <property type="molecule type" value="Genomic_DNA"/>
</dbReference>
<comment type="caution">
    <text evidence="1">The sequence shown here is derived from an EMBL/GenBank/DDBJ whole genome shotgun (WGS) entry which is preliminary data.</text>
</comment>
<evidence type="ECO:0000313" key="1">
    <source>
        <dbReference type="EMBL" id="MDQ0481814.1"/>
    </source>
</evidence>